<dbReference type="Proteomes" id="UP000026961">
    <property type="component" value="Chromosome 8"/>
</dbReference>
<dbReference type="InterPro" id="IPR002885">
    <property type="entry name" value="PPR_rpt"/>
</dbReference>
<accession>A0A0E0AR63</accession>
<feature type="repeat" description="PPR" evidence="4">
    <location>
        <begin position="501"/>
        <end position="535"/>
    </location>
</feature>
<dbReference type="FunFam" id="1.25.40.10:FF:001578">
    <property type="entry name" value="Uncharacterized protein"/>
    <property type="match status" value="1"/>
</dbReference>
<dbReference type="EnsemblPlants" id="OGLUM08G03900.1">
    <property type="protein sequence ID" value="OGLUM08G03900.1"/>
    <property type="gene ID" value="OGLUM08G03900"/>
</dbReference>
<dbReference type="Gramene" id="OGLUM08G03900.1">
    <property type="protein sequence ID" value="OGLUM08G03900.1"/>
    <property type="gene ID" value="OGLUM08G03900"/>
</dbReference>
<evidence type="ECO:0000256" key="4">
    <source>
        <dbReference type="PROSITE-ProRule" id="PRU00708"/>
    </source>
</evidence>
<keyword evidence="2" id="KW-0677">Repeat</keyword>
<dbReference type="FunFam" id="1.25.40.10:FF:001965">
    <property type="entry name" value="Uncharacterized protein"/>
    <property type="match status" value="1"/>
</dbReference>
<dbReference type="Gene3D" id="1.25.40.10">
    <property type="entry name" value="Tetratricopeptide repeat domain"/>
    <property type="match status" value="3"/>
</dbReference>
<keyword evidence="7" id="KW-1185">Reference proteome</keyword>
<organism evidence="6">
    <name type="scientific">Oryza glumipatula</name>
    <dbReference type="NCBI Taxonomy" id="40148"/>
    <lineage>
        <taxon>Eukaryota</taxon>
        <taxon>Viridiplantae</taxon>
        <taxon>Streptophyta</taxon>
        <taxon>Embryophyta</taxon>
        <taxon>Tracheophyta</taxon>
        <taxon>Spermatophyta</taxon>
        <taxon>Magnoliopsida</taxon>
        <taxon>Liliopsida</taxon>
        <taxon>Poales</taxon>
        <taxon>Poaceae</taxon>
        <taxon>BOP clade</taxon>
        <taxon>Oryzoideae</taxon>
        <taxon>Oryzeae</taxon>
        <taxon>Oryzinae</taxon>
        <taxon>Oryza</taxon>
    </lineage>
</organism>
<dbReference type="PANTHER" id="PTHR45717:SF11">
    <property type="entry name" value="PENTACOTRIPEPTIDE-REPEAT REGION OF PRORP DOMAIN-CONTAINING PROTEIN"/>
    <property type="match status" value="1"/>
</dbReference>
<proteinExistence type="inferred from homology"/>
<dbReference type="HOGENOM" id="CLU_019802_4_0_1"/>
<dbReference type="AlphaFoldDB" id="A0A0E0AR63"/>
<name>A0A0E0AR63_9ORYZ</name>
<evidence type="ECO:0000256" key="5">
    <source>
        <dbReference type="SAM" id="MobiDB-lite"/>
    </source>
</evidence>
<dbReference type="FunFam" id="1.25.40.10:FF:000799">
    <property type="entry name" value="Pentatricopeptide repeat-containing protein At1g07590, mitochondrial"/>
    <property type="match status" value="1"/>
</dbReference>
<reference evidence="6" key="2">
    <citation type="submission" date="2018-05" db="EMBL/GenBank/DDBJ databases">
        <title>OgluRS3 (Oryza glumaepatula Reference Sequence Version 3).</title>
        <authorList>
            <person name="Zhang J."/>
            <person name="Kudrna D."/>
            <person name="Lee S."/>
            <person name="Talag J."/>
            <person name="Welchert J."/>
            <person name="Wing R.A."/>
        </authorList>
    </citation>
    <scope>NUCLEOTIDE SEQUENCE [LARGE SCALE GENOMIC DNA]</scope>
</reference>
<dbReference type="PROSITE" id="PS51375">
    <property type="entry name" value="PPR"/>
    <property type="match status" value="2"/>
</dbReference>
<evidence type="ECO:0000313" key="7">
    <source>
        <dbReference type="Proteomes" id="UP000026961"/>
    </source>
</evidence>
<keyword evidence="3" id="KW-0809">Transit peptide</keyword>
<evidence type="ECO:0000256" key="1">
    <source>
        <dbReference type="ARBA" id="ARBA00007626"/>
    </source>
</evidence>
<feature type="repeat" description="PPR" evidence="4">
    <location>
        <begin position="362"/>
        <end position="396"/>
    </location>
</feature>
<dbReference type="Pfam" id="PF13041">
    <property type="entry name" value="PPR_2"/>
    <property type="match status" value="2"/>
</dbReference>
<dbReference type="NCBIfam" id="TIGR00756">
    <property type="entry name" value="PPR"/>
    <property type="match status" value="2"/>
</dbReference>
<feature type="region of interest" description="Disordered" evidence="5">
    <location>
        <begin position="1"/>
        <end position="51"/>
    </location>
</feature>
<comment type="similarity">
    <text evidence="1">Belongs to the PPR family. P subfamily.</text>
</comment>
<dbReference type="eggNOG" id="KOG4197">
    <property type="taxonomic scope" value="Eukaryota"/>
</dbReference>
<evidence type="ECO:0000256" key="2">
    <source>
        <dbReference type="ARBA" id="ARBA00022737"/>
    </source>
</evidence>
<evidence type="ECO:0008006" key="8">
    <source>
        <dbReference type="Google" id="ProtNLM"/>
    </source>
</evidence>
<evidence type="ECO:0000313" key="6">
    <source>
        <dbReference type="EnsemblPlants" id="OGLUM08G03900.1"/>
    </source>
</evidence>
<dbReference type="InterPro" id="IPR011990">
    <property type="entry name" value="TPR-like_helical_dom_sf"/>
</dbReference>
<dbReference type="STRING" id="40148.A0A0E0AR63"/>
<reference evidence="6" key="1">
    <citation type="submission" date="2015-04" db="UniProtKB">
        <authorList>
            <consortium name="EnsemblPlants"/>
        </authorList>
    </citation>
    <scope>IDENTIFICATION</scope>
</reference>
<sequence length="661" mass="74233">MAERARRPAQRGEMQESPRRRAAGAAAAEGGVGGGRARLRRRAAVSRSSVPPKKYNATRCSVLFDAVAHADPAARPWSIRMPTEHSAYCITDRLMARMALLAVLRAPSDDLWKGSGMRLALQLSVRRHTSWCMLLYSDTTTYGLTVTAPSGACCSKQRNAFTMWSDGVGLPLQAQLSAIPPACSPTVTADEAEREGSLAQRVERSASVCAAIRGWMGDGRAVHRGHVFHAVNRLRRRRLHRAALQVMEWIMRERPYKLSELDYSYLLEFTAKVHGISEAESLFLRIPQEYQNELLYNNLVMACLDLGLIKLAYGYKRKMRELSLPISPYVYNRLIILHSSPGRQKTISKILAQMKGDRVTPHTSTYNILLKIKANEHNIDGVARVFNDMKRAKVEPNEITYGILAIAHAVARLYTVSHTYVEAIENSMTGTNWSTLEILLILYGYHGKAKELKMTWDLMQGLPHIRPKSFILAIEAFGKVGSIDQAEEIWGKFESTRKPKLTEQFNSILSVYCRHGLVDKASAVFKEMRANGCQPNAITYRHLTLGCLKAGIVKEALKTMDIAKKEVVTKKVKSSTPWLETTHMILESFAENGDLVNAKRVFDELNESKYCRNSFVYNTLLKAHVKAKVYEPDLLRAMILRGAMPDAETYSLLGLIEQFKT</sequence>
<protein>
    <recommendedName>
        <fullName evidence="8">Pentacotripeptide-repeat region of PRORP domain-containing protein</fullName>
    </recommendedName>
</protein>
<dbReference type="GO" id="GO:0005739">
    <property type="term" value="C:mitochondrion"/>
    <property type="evidence" value="ECO:0007669"/>
    <property type="project" value="TreeGrafter"/>
</dbReference>
<evidence type="ECO:0000256" key="3">
    <source>
        <dbReference type="ARBA" id="ARBA00022946"/>
    </source>
</evidence>
<dbReference type="PANTHER" id="PTHR45717">
    <property type="entry name" value="OS12G0527900 PROTEIN"/>
    <property type="match status" value="1"/>
</dbReference>
<dbReference type="GO" id="GO:0003729">
    <property type="term" value="F:mRNA binding"/>
    <property type="evidence" value="ECO:0007669"/>
    <property type="project" value="UniProtKB-ARBA"/>
</dbReference>